<sequence>MSWFYKQYTKFFPERALKSFIASRRIARLTELQENRDNFIDGFRSFESVAKGRGRFDLTSDSRNMDASIADSGESLRNHVRQLEQNNGHVSGPIRRIVNNYIGQGIRFQSAVMADASGKKAGFPKINESMADLAVYFFEKHFAAWNKQADVRLLQSFYEQQKTIGGALERDGESLVIGRISNRRGRIIPYCLEVLEIDRLQTPPGEITNPKIRRGIEYDDEGVPKTYFILKAHPGERITFAVDNWEFDAVPAYFDTPGEGKLQKVFHLFNPFRRPEQTRGFSEFAPGLKDLHDLDRYMEAEKLAALEDACMTGIVKTTDPTGFANNYTEASGGEGYERIHEFAPNKVHYLRANEDFNVHGPTRPNTAFAEVINQWLRGPANALDIPPEVFTQNWQGLNYSNARTILLNFYMSLNARIAYLRDHLCIPVWENVGTWLVIKGLVPALGFDRRRDDYLSSTWIPAVYRKWVDPTKEAQGKQIDMENLIENLGDVLAERGIDFDTHIEKRAREVKKIQEVEKKHGVKLTKTVEKPAEVTPNKDEVEVEDENGKRSFLSVV</sequence>
<dbReference type="EMBL" id="JACNJH010000113">
    <property type="protein sequence ID" value="MBC8360932.1"/>
    <property type="molecule type" value="Genomic_DNA"/>
</dbReference>
<comment type="caution">
    <text evidence="2">The sequence shown here is derived from an EMBL/GenBank/DDBJ whole genome shotgun (WGS) entry which is preliminary data.</text>
</comment>
<reference evidence="2 3" key="1">
    <citation type="submission" date="2020-08" db="EMBL/GenBank/DDBJ databases">
        <title>Bridging the membrane lipid divide: bacteria of the FCB group superphylum have the potential to synthesize archaeal ether lipids.</title>
        <authorList>
            <person name="Villanueva L."/>
            <person name="Von Meijenfeldt F.A.B."/>
            <person name="Westbye A.B."/>
            <person name="Yadav S."/>
            <person name="Hopmans E.C."/>
            <person name="Dutilh B.E."/>
            <person name="Sinninghe Damste J.S."/>
        </authorList>
    </citation>
    <scope>NUCLEOTIDE SEQUENCE [LARGE SCALE GENOMIC DNA]</scope>
    <source>
        <strain evidence="2">NIOZ-UU30</strain>
    </source>
</reference>
<dbReference type="GO" id="GO:0005198">
    <property type="term" value="F:structural molecule activity"/>
    <property type="evidence" value="ECO:0007669"/>
    <property type="project" value="InterPro"/>
</dbReference>
<dbReference type="Proteomes" id="UP000603434">
    <property type="component" value="Unassembled WGS sequence"/>
</dbReference>
<protein>
    <submittedName>
        <fullName evidence="2">Phage portal protein</fullName>
    </submittedName>
</protein>
<dbReference type="Pfam" id="PF05136">
    <property type="entry name" value="Phage_portal_2"/>
    <property type="match status" value="1"/>
</dbReference>
<feature type="compositionally biased region" description="Basic and acidic residues" evidence="1">
    <location>
        <begin position="527"/>
        <end position="540"/>
    </location>
</feature>
<dbReference type="InterPro" id="IPR006429">
    <property type="entry name" value="Phage_lambda_portal"/>
</dbReference>
<name>A0A8J6NJZ2_9BACT</name>
<evidence type="ECO:0000256" key="1">
    <source>
        <dbReference type="SAM" id="MobiDB-lite"/>
    </source>
</evidence>
<evidence type="ECO:0000313" key="2">
    <source>
        <dbReference type="EMBL" id="MBC8360932.1"/>
    </source>
</evidence>
<evidence type="ECO:0000313" key="3">
    <source>
        <dbReference type="Proteomes" id="UP000603434"/>
    </source>
</evidence>
<accession>A0A8J6NJZ2</accession>
<gene>
    <name evidence="2" type="ORF">H8E23_06010</name>
</gene>
<dbReference type="GO" id="GO:0019068">
    <property type="term" value="P:virion assembly"/>
    <property type="evidence" value="ECO:0007669"/>
    <property type="project" value="InterPro"/>
</dbReference>
<dbReference type="AlphaFoldDB" id="A0A8J6NJZ2"/>
<feature type="region of interest" description="Disordered" evidence="1">
    <location>
        <begin position="527"/>
        <end position="556"/>
    </location>
</feature>
<proteinExistence type="predicted"/>
<organism evidence="2 3">
    <name type="scientific">Candidatus Desulfatibia profunda</name>
    <dbReference type="NCBI Taxonomy" id="2841695"/>
    <lineage>
        <taxon>Bacteria</taxon>
        <taxon>Pseudomonadati</taxon>
        <taxon>Thermodesulfobacteriota</taxon>
        <taxon>Desulfobacteria</taxon>
        <taxon>Desulfobacterales</taxon>
        <taxon>Desulfobacterales incertae sedis</taxon>
        <taxon>Candidatus Desulfatibia</taxon>
    </lineage>
</organism>